<dbReference type="InterPro" id="IPR008969">
    <property type="entry name" value="CarboxyPept-like_regulatory"/>
</dbReference>
<name>A0ABZ2LIB9_9BACT</name>
<evidence type="ECO:0000313" key="3">
    <source>
        <dbReference type="Proteomes" id="UP001374803"/>
    </source>
</evidence>
<protein>
    <recommendedName>
        <fullName evidence="4">Carboxypeptidase regulatory-like domain-containing protein</fullName>
    </recommendedName>
</protein>
<feature type="compositionally biased region" description="Basic and acidic residues" evidence="1">
    <location>
        <begin position="315"/>
        <end position="327"/>
    </location>
</feature>
<dbReference type="Proteomes" id="UP001374803">
    <property type="component" value="Chromosome"/>
</dbReference>
<reference evidence="2" key="1">
    <citation type="submission" date="2021-12" db="EMBL/GenBank/DDBJ databases">
        <title>Discovery of the Pendulisporaceae a myxobacterial family with distinct sporulation behavior and unique specialized metabolism.</title>
        <authorList>
            <person name="Garcia R."/>
            <person name="Popoff A."/>
            <person name="Bader C.D."/>
            <person name="Loehr J."/>
            <person name="Walesch S."/>
            <person name="Walt C."/>
            <person name="Boldt J."/>
            <person name="Bunk B."/>
            <person name="Haeckl F.J.F.P.J."/>
            <person name="Gunesch A.P."/>
            <person name="Birkelbach J."/>
            <person name="Nuebel U."/>
            <person name="Pietschmann T."/>
            <person name="Bach T."/>
            <person name="Mueller R."/>
        </authorList>
    </citation>
    <scope>NUCLEOTIDE SEQUENCE</scope>
    <source>
        <strain evidence="2">MSr11367</strain>
    </source>
</reference>
<dbReference type="EMBL" id="CP089983">
    <property type="protein sequence ID" value="WXB08906.1"/>
    <property type="molecule type" value="Genomic_DNA"/>
</dbReference>
<feature type="region of interest" description="Disordered" evidence="1">
    <location>
        <begin position="277"/>
        <end position="327"/>
    </location>
</feature>
<keyword evidence="3" id="KW-1185">Reference proteome</keyword>
<dbReference type="RefSeq" id="WP_394838580.1">
    <property type="nucleotide sequence ID" value="NZ_CP089929.1"/>
</dbReference>
<evidence type="ECO:0000256" key="1">
    <source>
        <dbReference type="SAM" id="MobiDB-lite"/>
    </source>
</evidence>
<organism evidence="2 3">
    <name type="scientific">Pendulispora rubella</name>
    <dbReference type="NCBI Taxonomy" id="2741070"/>
    <lineage>
        <taxon>Bacteria</taxon>
        <taxon>Pseudomonadati</taxon>
        <taxon>Myxococcota</taxon>
        <taxon>Myxococcia</taxon>
        <taxon>Myxococcales</taxon>
        <taxon>Sorangiineae</taxon>
        <taxon>Pendulisporaceae</taxon>
        <taxon>Pendulispora</taxon>
    </lineage>
</organism>
<evidence type="ECO:0000313" key="2">
    <source>
        <dbReference type="EMBL" id="WXB08906.1"/>
    </source>
</evidence>
<evidence type="ECO:0008006" key="4">
    <source>
        <dbReference type="Google" id="ProtNLM"/>
    </source>
</evidence>
<dbReference type="SUPFAM" id="SSF49464">
    <property type="entry name" value="Carboxypeptidase regulatory domain-like"/>
    <property type="match status" value="1"/>
</dbReference>
<sequence>MTKRARLALYALLLSATGCRGCSEEKGTAAEADASDGAVPVIAMGPNEPANAMPVPSASVHAVVNPKNFPVYDGPTGSVEGTLTVTGDPAAAVQGVDFSRCPEAEAVYGKAFREGPPRADGSRPLADALVVITGYSGYIVAERRAKKAITIEHCAYSTRTLDLTFGQVLQVYNRDPKMHAPQIADNALPALMVASPGGDPVEVYPGKPGFSVLVDKMSGPWMAADVYTFPQPLHAVTDREGHFRIDGVPSESADHHPMDALEIEVFHRSVSNGVKKPLPAVTGNTVARMDLQVENHARPDAGTAGPDASTTSPDSGKKPSSDKSPVH</sequence>
<dbReference type="PROSITE" id="PS51257">
    <property type="entry name" value="PROKAR_LIPOPROTEIN"/>
    <property type="match status" value="1"/>
</dbReference>
<gene>
    <name evidence="2" type="ORF">LVJ94_16920</name>
</gene>
<accession>A0ABZ2LIB9</accession>
<proteinExistence type="predicted"/>